<gene>
    <name evidence="1" type="ORF">RND71_034993</name>
</gene>
<sequence length="63" mass="7262">MRVAQHNHLHQAQSKELLLSYLEERKSRRVVQSAEHGPFITKISSLKFPTVCLLGRPRRSKPA</sequence>
<comment type="caution">
    <text evidence="1">The sequence shown here is derived from an EMBL/GenBank/DDBJ whole genome shotgun (WGS) entry which is preliminary data.</text>
</comment>
<keyword evidence="2" id="KW-1185">Reference proteome</keyword>
<protein>
    <submittedName>
        <fullName evidence="1">Uncharacterized protein</fullName>
    </submittedName>
</protein>
<name>A0AAE1R6B6_9SOLA</name>
<dbReference type="Proteomes" id="UP001291623">
    <property type="component" value="Unassembled WGS sequence"/>
</dbReference>
<accession>A0AAE1R6B6</accession>
<evidence type="ECO:0000313" key="2">
    <source>
        <dbReference type="Proteomes" id="UP001291623"/>
    </source>
</evidence>
<proteinExistence type="predicted"/>
<organism evidence="1 2">
    <name type="scientific">Anisodus tanguticus</name>
    <dbReference type="NCBI Taxonomy" id="243964"/>
    <lineage>
        <taxon>Eukaryota</taxon>
        <taxon>Viridiplantae</taxon>
        <taxon>Streptophyta</taxon>
        <taxon>Embryophyta</taxon>
        <taxon>Tracheophyta</taxon>
        <taxon>Spermatophyta</taxon>
        <taxon>Magnoliopsida</taxon>
        <taxon>eudicotyledons</taxon>
        <taxon>Gunneridae</taxon>
        <taxon>Pentapetalae</taxon>
        <taxon>asterids</taxon>
        <taxon>lamiids</taxon>
        <taxon>Solanales</taxon>
        <taxon>Solanaceae</taxon>
        <taxon>Solanoideae</taxon>
        <taxon>Hyoscyameae</taxon>
        <taxon>Anisodus</taxon>
    </lineage>
</organism>
<reference evidence="1" key="1">
    <citation type="submission" date="2023-12" db="EMBL/GenBank/DDBJ databases">
        <title>Genome assembly of Anisodus tanguticus.</title>
        <authorList>
            <person name="Wang Y.-J."/>
        </authorList>
    </citation>
    <scope>NUCLEOTIDE SEQUENCE</scope>
    <source>
        <strain evidence="1">KB-2021</strain>
        <tissue evidence="1">Leaf</tissue>
    </source>
</reference>
<evidence type="ECO:0000313" key="1">
    <source>
        <dbReference type="EMBL" id="KAK4344817.1"/>
    </source>
</evidence>
<dbReference type="AlphaFoldDB" id="A0AAE1R6B6"/>
<dbReference type="EMBL" id="JAVYJV010000019">
    <property type="protein sequence ID" value="KAK4344817.1"/>
    <property type="molecule type" value="Genomic_DNA"/>
</dbReference>